<dbReference type="PANTHER" id="PTHR34704:SF1">
    <property type="entry name" value="ATPASE"/>
    <property type="match status" value="1"/>
</dbReference>
<dbReference type="PATRIC" id="fig|1227500.6.peg.3077"/>
<dbReference type="Gene3D" id="3.40.50.300">
    <property type="entry name" value="P-loop containing nucleotide triphosphate hydrolases"/>
    <property type="match status" value="1"/>
</dbReference>
<evidence type="ECO:0000259" key="1">
    <source>
        <dbReference type="Pfam" id="PF01637"/>
    </source>
</evidence>
<dbReference type="InterPro" id="IPR011579">
    <property type="entry name" value="ATPase_dom"/>
</dbReference>
<dbReference type="Proteomes" id="UP000011690">
    <property type="component" value="Unassembled WGS sequence"/>
</dbReference>
<dbReference type="AlphaFoldDB" id="L9W8N6"/>
<dbReference type="SUPFAM" id="SSF52540">
    <property type="entry name" value="P-loop containing nucleoside triphosphate hydrolases"/>
    <property type="match status" value="1"/>
</dbReference>
<comment type="caution">
    <text evidence="2">The sequence shown here is derived from an EMBL/GenBank/DDBJ whole genome shotgun (WGS) entry which is preliminary data.</text>
</comment>
<sequence>MTFYDRDDELAALETAFNSPGHDFYVVYGRRRVGKTELLKEFCTDRPHIYYLAAQEAEHRQREKFGQLPHPTSLTLTGSLVEGGACP</sequence>
<reference evidence="2 3" key="1">
    <citation type="journal article" date="2014" name="PLoS Genet.">
        <title>Phylogenetically driven sequencing of extremely halophilic archaea reveals strategies for static and dynamic osmo-response.</title>
        <authorList>
            <person name="Becker E.A."/>
            <person name="Seitzer P.M."/>
            <person name="Tritt A."/>
            <person name="Larsen D."/>
            <person name="Krusor M."/>
            <person name="Yao A.I."/>
            <person name="Wu D."/>
            <person name="Madern D."/>
            <person name="Eisen J.A."/>
            <person name="Darling A.E."/>
            <person name="Facciotti M.T."/>
        </authorList>
    </citation>
    <scope>NUCLEOTIDE SEQUENCE [LARGE SCALE GENOMIC DNA]</scope>
    <source>
        <strain evidence="2 3">JCM 10635</strain>
    </source>
</reference>
<accession>L9W8N6</accession>
<feature type="domain" description="ATPase" evidence="1">
    <location>
        <begin position="3"/>
        <end position="65"/>
    </location>
</feature>
<dbReference type="GO" id="GO:0005524">
    <property type="term" value="F:ATP binding"/>
    <property type="evidence" value="ECO:0007669"/>
    <property type="project" value="InterPro"/>
</dbReference>
<gene>
    <name evidence="2" type="ORF">C494_15233</name>
</gene>
<dbReference type="eggNOG" id="arCOG03166">
    <property type="taxonomic scope" value="Archaea"/>
</dbReference>
<keyword evidence="3" id="KW-1185">Reference proteome</keyword>
<evidence type="ECO:0000313" key="2">
    <source>
        <dbReference type="EMBL" id="ELY45616.1"/>
    </source>
</evidence>
<dbReference type="Pfam" id="PF01637">
    <property type="entry name" value="ATPase_2"/>
    <property type="match status" value="1"/>
</dbReference>
<name>L9W8N6_9EURY</name>
<dbReference type="EMBL" id="AOHY01000047">
    <property type="protein sequence ID" value="ELY45616.1"/>
    <property type="molecule type" value="Genomic_DNA"/>
</dbReference>
<dbReference type="STRING" id="1227500.C494_15233"/>
<evidence type="ECO:0000313" key="3">
    <source>
        <dbReference type="Proteomes" id="UP000011690"/>
    </source>
</evidence>
<protein>
    <submittedName>
        <fullName evidence="2">ATPase</fullName>
    </submittedName>
</protein>
<dbReference type="PANTHER" id="PTHR34704">
    <property type="entry name" value="ATPASE"/>
    <property type="match status" value="1"/>
</dbReference>
<organism evidence="2 3">
    <name type="scientific">Natronorubrum bangense JCM 10635</name>
    <dbReference type="NCBI Taxonomy" id="1227500"/>
    <lineage>
        <taxon>Archaea</taxon>
        <taxon>Methanobacteriati</taxon>
        <taxon>Methanobacteriota</taxon>
        <taxon>Stenosarchaea group</taxon>
        <taxon>Halobacteria</taxon>
        <taxon>Halobacteriales</taxon>
        <taxon>Natrialbaceae</taxon>
        <taxon>Natronorubrum</taxon>
    </lineage>
</organism>
<proteinExistence type="predicted"/>
<dbReference type="InterPro" id="IPR027417">
    <property type="entry name" value="P-loop_NTPase"/>
</dbReference>